<organism evidence="2 3">
    <name type="scientific">Natronocella acetinitrilica</name>
    <dbReference type="NCBI Taxonomy" id="414046"/>
    <lineage>
        <taxon>Bacteria</taxon>
        <taxon>Pseudomonadati</taxon>
        <taxon>Pseudomonadota</taxon>
        <taxon>Gammaproteobacteria</taxon>
        <taxon>Chromatiales</taxon>
        <taxon>Ectothiorhodospiraceae</taxon>
        <taxon>Natronocella</taxon>
    </lineage>
</organism>
<feature type="transmembrane region" description="Helical" evidence="1">
    <location>
        <begin position="12"/>
        <end position="33"/>
    </location>
</feature>
<sequence>MQVTTSTLKFVIPAFAGVATFFALVQLPLAQWLIEQRAILFLGVVALLIPLIDGIVHALQSHGVPALRKANRPRLAATLALLTANPNLLGRRR</sequence>
<evidence type="ECO:0000313" key="3">
    <source>
        <dbReference type="Proteomes" id="UP001205843"/>
    </source>
</evidence>
<dbReference type="EMBL" id="JALJXV010000003">
    <property type="protein sequence ID" value="MCP1674242.1"/>
    <property type="molecule type" value="Genomic_DNA"/>
</dbReference>
<gene>
    <name evidence="2" type="ORF">J2T57_001344</name>
</gene>
<keyword evidence="1" id="KW-0812">Transmembrane</keyword>
<keyword evidence="1" id="KW-0472">Membrane</keyword>
<reference evidence="2" key="1">
    <citation type="submission" date="2022-03" db="EMBL/GenBank/DDBJ databases">
        <title>Genomic Encyclopedia of Type Strains, Phase III (KMG-III): the genomes of soil and plant-associated and newly described type strains.</title>
        <authorList>
            <person name="Whitman W."/>
        </authorList>
    </citation>
    <scope>NUCLEOTIDE SEQUENCE</scope>
    <source>
        <strain evidence="2">ANL 6-2</strain>
    </source>
</reference>
<keyword evidence="3" id="KW-1185">Reference proteome</keyword>
<accession>A0AAE3KFN1</accession>
<dbReference type="Proteomes" id="UP001205843">
    <property type="component" value="Unassembled WGS sequence"/>
</dbReference>
<evidence type="ECO:0000256" key="1">
    <source>
        <dbReference type="SAM" id="Phobius"/>
    </source>
</evidence>
<comment type="caution">
    <text evidence="2">The sequence shown here is derived from an EMBL/GenBank/DDBJ whole genome shotgun (WGS) entry which is preliminary data.</text>
</comment>
<proteinExistence type="predicted"/>
<dbReference type="AlphaFoldDB" id="A0AAE3KFN1"/>
<name>A0AAE3KFN1_9GAMM</name>
<keyword evidence="1" id="KW-1133">Transmembrane helix</keyword>
<dbReference type="RefSeq" id="WP_253476094.1">
    <property type="nucleotide sequence ID" value="NZ_JALJXV010000003.1"/>
</dbReference>
<evidence type="ECO:0000313" key="2">
    <source>
        <dbReference type="EMBL" id="MCP1674242.1"/>
    </source>
</evidence>
<feature type="transmembrane region" description="Helical" evidence="1">
    <location>
        <begin position="39"/>
        <end position="59"/>
    </location>
</feature>
<protein>
    <submittedName>
        <fullName evidence="2">Uncharacterized protein</fullName>
    </submittedName>
</protein>